<dbReference type="NCBIfam" id="TIGR00121">
    <property type="entry name" value="birA_ligase"/>
    <property type="match status" value="1"/>
</dbReference>
<evidence type="ECO:0000256" key="6">
    <source>
        <dbReference type="ARBA" id="ARBA00047846"/>
    </source>
</evidence>
<feature type="domain" description="BPL/LPL catalytic" evidence="7">
    <location>
        <begin position="9"/>
        <end position="192"/>
    </location>
</feature>
<dbReference type="PANTHER" id="PTHR12835:SF5">
    <property type="entry name" value="BIOTIN--PROTEIN LIGASE"/>
    <property type="match status" value="1"/>
</dbReference>
<proteinExistence type="predicted"/>
<dbReference type="GO" id="GO:0005737">
    <property type="term" value="C:cytoplasm"/>
    <property type="evidence" value="ECO:0007669"/>
    <property type="project" value="TreeGrafter"/>
</dbReference>
<evidence type="ECO:0000313" key="8">
    <source>
        <dbReference type="EMBL" id="ODR94282.1"/>
    </source>
</evidence>
<accession>A0A1E3VL99</accession>
<dbReference type="Pfam" id="PF02237">
    <property type="entry name" value="BPL_C"/>
    <property type="match status" value="1"/>
</dbReference>
<keyword evidence="4" id="KW-0092">Biotin</keyword>
<dbReference type="InterPro" id="IPR004408">
    <property type="entry name" value="Biotin_CoA_COase_ligase"/>
</dbReference>
<dbReference type="Proteomes" id="UP000095042">
    <property type="component" value="Unassembled WGS sequence"/>
</dbReference>
<dbReference type="SUPFAM" id="SSF50037">
    <property type="entry name" value="C-terminal domain of transcriptional repressors"/>
    <property type="match status" value="1"/>
</dbReference>
<dbReference type="InterPro" id="IPR004143">
    <property type="entry name" value="BPL_LPL_catalytic"/>
</dbReference>
<protein>
    <recommendedName>
        <fullName evidence="5">biotin--[biotin carboxyl-carrier protein] ligase</fullName>
        <ecNumber evidence="5">6.3.4.15</ecNumber>
    </recommendedName>
</protein>
<dbReference type="PANTHER" id="PTHR12835">
    <property type="entry name" value="BIOTIN PROTEIN LIGASE"/>
    <property type="match status" value="1"/>
</dbReference>
<keyword evidence="2" id="KW-0547">Nucleotide-binding</keyword>
<dbReference type="PROSITE" id="PS51733">
    <property type="entry name" value="BPL_LPL_CATALYTIC"/>
    <property type="match status" value="1"/>
</dbReference>
<keyword evidence="1" id="KW-0436">Ligase</keyword>
<dbReference type="GO" id="GO:0004077">
    <property type="term" value="F:biotin--[biotin carboxyl-carrier protein] ligase activity"/>
    <property type="evidence" value="ECO:0007669"/>
    <property type="project" value="UniProtKB-EC"/>
</dbReference>
<dbReference type="EMBL" id="LPWD01000466">
    <property type="protein sequence ID" value="ODR94282.1"/>
    <property type="molecule type" value="Genomic_DNA"/>
</dbReference>
<dbReference type="InterPro" id="IPR008988">
    <property type="entry name" value="Transcriptional_repressor_C"/>
</dbReference>
<dbReference type="CDD" id="cd16442">
    <property type="entry name" value="BPL"/>
    <property type="match status" value="1"/>
</dbReference>
<comment type="catalytic activity">
    <reaction evidence="6">
        <text>biotin + L-lysyl-[protein] + ATP = N(6)-biotinyl-L-lysyl-[protein] + AMP + diphosphate + H(+)</text>
        <dbReference type="Rhea" id="RHEA:11756"/>
        <dbReference type="Rhea" id="RHEA-COMP:9752"/>
        <dbReference type="Rhea" id="RHEA-COMP:10505"/>
        <dbReference type="ChEBI" id="CHEBI:15378"/>
        <dbReference type="ChEBI" id="CHEBI:29969"/>
        <dbReference type="ChEBI" id="CHEBI:30616"/>
        <dbReference type="ChEBI" id="CHEBI:33019"/>
        <dbReference type="ChEBI" id="CHEBI:57586"/>
        <dbReference type="ChEBI" id="CHEBI:83144"/>
        <dbReference type="ChEBI" id="CHEBI:456215"/>
        <dbReference type="EC" id="6.3.4.15"/>
    </reaction>
</comment>
<evidence type="ECO:0000259" key="7">
    <source>
        <dbReference type="PROSITE" id="PS51733"/>
    </source>
</evidence>
<keyword evidence="3" id="KW-0067">ATP-binding</keyword>
<dbReference type="InterPro" id="IPR045864">
    <property type="entry name" value="aa-tRNA-synth_II/BPL/LPL"/>
</dbReference>
<organism evidence="8 9">
    <name type="scientific">Methyloceanibacter marginalis</name>
    <dbReference type="NCBI Taxonomy" id="1774971"/>
    <lineage>
        <taxon>Bacteria</taxon>
        <taxon>Pseudomonadati</taxon>
        <taxon>Pseudomonadota</taxon>
        <taxon>Alphaproteobacteria</taxon>
        <taxon>Hyphomicrobiales</taxon>
        <taxon>Hyphomicrobiaceae</taxon>
        <taxon>Methyloceanibacter</taxon>
    </lineage>
</organism>
<comment type="caution">
    <text evidence="8">The sequence shown here is derived from an EMBL/GenBank/DDBJ whole genome shotgun (WGS) entry which is preliminary data.</text>
</comment>
<keyword evidence="9" id="KW-1185">Reference proteome</keyword>
<dbReference type="Gene3D" id="3.30.930.10">
    <property type="entry name" value="Bira Bifunctional Protein, Domain 2"/>
    <property type="match status" value="1"/>
</dbReference>
<name>A0A1E3VL99_9HYPH</name>
<dbReference type="Gene3D" id="2.30.30.100">
    <property type="match status" value="1"/>
</dbReference>
<gene>
    <name evidence="8" type="ORF">AUC71_05045</name>
</gene>
<dbReference type="Pfam" id="PF03099">
    <property type="entry name" value="BPL_LplA_LipB"/>
    <property type="match status" value="1"/>
</dbReference>
<evidence type="ECO:0000256" key="2">
    <source>
        <dbReference type="ARBA" id="ARBA00022741"/>
    </source>
</evidence>
<evidence type="ECO:0000256" key="5">
    <source>
        <dbReference type="ARBA" id="ARBA00024227"/>
    </source>
</evidence>
<dbReference type="EC" id="6.3.4.15" evidence="5"/>
<dbReference type="GO" id="GO:0005524">
    <property type="term" value="F:ATP binding"/>
    <property type="evidence" value="ECO:0007669"/>
    <property type="project" value="UniProtKB-KW"/>
</dbReference>
<dbReference type="AlphaFoldDB" id="A0A1E3VL99"/>
<evidence type="ECO:0000256" key="4">
    <source>
        <dbReference type="ARBA" id="ARBA00023267"/>
    </source>
</evidence>
<reference evidence="8 9" key="1">
    <citation type="journal article" date="2016" name="Environ. Microbiol.">
        <title>New Methyloceanibacter diversity from North Sea sediments includes methanotroph containing solely the soluble methane monooxygenase.</title>
        <authorList>
            <person name="Vekeman B."/>
            <person name="Kerckhof F.M."/>
            <person name="Cremers G."/>
            <person name="de Vos P."/>
            <person name="Vandamme P."/>
            <person name="Boon N."/>
            <person name="Op den Camp H.J."/>
            <person name="Heylen K."/>
        </authorList>
    </citation>
    <scope>NUCLEOTIDE SEQUENCE [LARGE SCALE GENOMIC DNA]</scope>
    <source>
        <strain evidence="8 9">R-67177</strain>
    </source>
</reference>
<dbReference type="InterPro" id="IPR003142">
    <property type="entry name" value="BPL_C"/>
</dbReference>
<sequence length="258" mass="27740">MSFIASPSPKMPPGHRLLRLDTVDSTNAEARRRADMGEPGPLWIWSARQSKGRGRAGREWTSQVGNLFASLLIRLNCPLPVASQLALVAGIVTYETVAKLIAYEGRSALLLKWPNDVLLSEEKVAGMLLENVGNPSKPGTTVVIGTGINLAAYPENLPQPAISLDAYGLTVTPAQALQVLAATTHEWLQRWAEGATFPTIRRAWLDRAGPLGRPLVARINGEEIEGAYAGLDSEGALRLKTAAGEKHITAGDVFFASR</sequence>
<evidence type="ECO:0000256" key="3">
    <source>
        <dbReference type="ARBA" id="ARBA00022840"/>
    </source>
</evidence>
<evidence type="ECO:0000256" key="1">
    <source>
        <dbReference type="ARBA" id="ARBA00022598"/>
    </source>
</evidence>
<evidence type="ECO:0000313" key="9">
    <source>
        <dbReference type="Proteomes" id="UP000095042"/>
    </source>
</evidence>
<dbReference type="SUPFAM" id="SSF55681">
    <property type="entry name" value="Class II aaRS and biotin synthetases"/>
    <property type="match status" value="1"/>
</dbReference>